<evidence type="ECO:0000313" key="7">
    <source>
        <dbReference type="EMBL" id="MBD8525776.1"/>
    </source>
</evidence>
<comment type="caution">
    <text evidence="7">The sequence shown here is derived from an EMBL/GenBank/DDBJ whole genome shotgun (WGS) entry which is preliminary data.</text>
</comment>
<feature type="transmembrane region" description="Helical" evidence="5">
    <location>
        <begin position="297"/>
        <end position="313"/>
    </location>
</feature>
<keyword evidence="8" id="KW-1185">Reference proteome</keyword>
<dbReference type="Gene3D" id="1.20.1420.30">
    <property type="entry name" value="NCX, central ion-binding region"/>
    <property type="match status" value="1"/>
</dbReference>
<comment type="subcellular location">
    <subcellularLocation>
        <location evidence="1">Membrane</location>
        <topology evidence="1">Multi-pass membrane protein</topology>
    </subcellularLocation>
</comment>
<feature type="transmembrane region" description="Helical" evidence="5">
    <location>
        <begin position="236"/>
        <end position="255"/>
    </location>
</feature>
<dbReference type="GO" id="GO:0008273">
    <property type="term" value="F:calcium, potassium:sodium antiporter activity"/>
    <property type="evidence" value="ECO:0007669"/>
    <property type="project" value="TreeGrafter"/>
</dbReference>
<evidence type="ECO:0000256" key="2">
    <source>
        <dbReference type="ARBA" id="ARBA00022692"/>
    </source>
</evidence>
<protein>
    <submittedName>
        <fullName evidence="7">Calcium/sodium antiporter</fullName>
    </submittedName>
</protein>
<dbReference type="GO" id="GO:0005262">
    <property type="term" value="F:calcium channel activity"/>
    <property type="evidence" value="ECO:0007669"/>
    <property type="project" value="TreeGrafter"/>
</dbReference>
<evidence type="ECO:0000256" key="4">
    <source>
        <dbReference type="ARBA" id="ARBA00023136"/>
    </source>
</evidence>
<name>A0AAW3ZN25_9GAMM</name>
<dbReference type="InterPro" id="IPR044880">
    <property type="entry name" value="NCX_ion-bd_dom_sf"/>
</dbReference>
<evidence type="ECO:0000256" key="5">
    <source>
        <dbReference type="SAM" id="Phobius"/>
    </source>
</evidence>
<evidence type="ECO:0000313" key="8">
    <source>
        <dbReference type="Proteomes" id="UP000613768"/>
    </source>
</evidence>
<reference evidence="7 8" key="1">
    <citation type="submission" date="2020-09" db="EMBL/GenBank/DDBJ databases">
        <title>Pseudoxanthomonas sp. CAU 1598 isolated from sand of Yaerae Beach.</title>
        <authorList>
            <person name="Kim W."/>
        </authorList>
    </citation>
    <scope>NUCLEOTIDE SEQUENCE [LARGE SCALE GENOMIC DNA]</scope>
    <source>
        <strain evidence="7 8">CAU 1598</strain>
    </source>
</reference>
<feature type="transmembrane region" description="Helical" evidence="5">
    <location>
        <begin position="267"/>
        <end position="285"/>
    </location>
</feature>
<keyword evidence="4 5" id="KW-0472">Membrane</keyword>
<keyword evidence="3 5" id="KW-1133">Transmembrane helix</keyword>
<evidence type="ECO:0000256" key="3">
    <source>
        <dbReference type="ARBA" id="ARBA00022989"/>
    </source>
</evidence>
<evidence type="ECO:0000259" key="6">
    <source>
        <dbReference type="Pfam" id="PF01699"/>
    </source>
</evidence>
<dbReference type="PANTHER" id="PTHR10846">
    <property type="entry name" value="SODIUM/POTASSIUM/CALCIUM EXCHANGER"/>
    <property type="match status" value="1"/>
</dbReference>
<sequence length="314" mass="32904">MFEALLWFGLGIVILLLGADSFLKGASGLALRFGISPFVVGLTIVGFGTSAPELAVNLSAVWRDSTELALGNVVGSNIANVGLILGCCALVAPLAVQLRMVRVEGPLMIGAALLLWVLCFDGELGRGDALLLLIGFAAVMTYVARTAGDESAEVQAEFGEHAGTQLKPPRNVVRLIVGLAALVYGASEMVDAALILARLWGWSDLLIGLTVVAVGTSLPELASSLLAVWRGQTDIAVGNVVGSNLFNILLILGATASIEPLPVTGSMLRLELPIMCGFMVLAYLVMGRKMRITRAEGGLMLLAFVGCTTWLALR</sequence>
<dbReference type="PANTHER" id="PTHR10846:SF8">
    <property type="entry name" value="INNER MEMBRANE PROTEIN YRBG"/>
    <property type="match status" value="1"/>
</dbReference>
<dbReference type="Pfam" id="PF01699">
    <property type="entry name" value="Na_Ca_ex"/>
    <property type="match status" value="2"/>
</dbReference>
<dbReference type="Gene3D" id="6.10.280.80">
    <property type="entry name" value="NCX, peripheral helical region"/>
    <property type="match status" value="1"/>
</dbReference>
<dbReference type="GO" id="GO:0005886">
    <property type="term" value="C:plasma membrane"/>
    <property type="evidence" value="ECO:0007669"/>
    <property type="project" value="TreeGrafter"/>
</dbReference>
<dbReference type="Proteomes" id="UP000613768">
    <property type="component" value="Unassembled WGS sequence"/>
</dbReference>
<evidence type="ECO:0000256" key="1">
    <source>
        <dbReference type="ARBA" id="ARBA00004141"/>
    </source>
</evidence>
<dbReference type="InterPro" id="IPR004481">
    <property type="entry name" value="K/Na/Ca-exchanger"/>
</dbReference>
<dbReference type="RefSeq" id="WP_192029153.1">
    <property type="nucleotide sequence ID" value="NZ_JACYTR010000012.1"/>
</dbReference>
<dbReference type="NCBIfam" id="TIGR00367">
    <property type="entry name" value="calcium/sodium antiporter"/>
    <property type="match status" value="1"/>
</dbReference>
<feature type="transmembrane region" description="Helical" evidence="5">
    <location>
        <begin position="6"/>
        <end position="23"/>
    </location>
</feature>
<dbReference type="EMBL" id="JACYTR010000012">
    <property type="protein sequence ID" value="MBD8525776.1"/>
    <property type="molecule type" value="Genomic_DNA"/>
</dbReference>
<feature type="transmembrane region" description="Helical" evidence="5">
    <location>
        <begin position="69"/>
        <end position="95"/>
    </location>
</feature>
<dbReference type="GO" id="GO:0006874">
    <property type="term" value="P:intracellular calcium ion homeostasis"/>
    <property type="evidence" value="ECO:0007669"/>
    <property type="project" value="TreeGrafter"/>
</dbReference>
<gene>
    <name evidence="7" type="ORF">IFO71_08465</name>
</gene>
<accession>A0AAW3ZN25</accession>
<dbReference type="AlphaFoldDB" id="A0AAW3ZN25"/>
<organism evidence="7 8">
    <name type="scientific">Pseudomarimonas arenosa</name>
    <dbReference type="NCBI Taxonomy" id="2774145"/>
    <lineage>
        <taxon>Bacteria</taxon>
        <taxon>Pseudomonadati</taxon>
        <taxon>Pseudomonadota</taxon>
        <taxon>Gammaproteobacteria</taxon>
        <taxon>Lysobacterales</taxon>
        <taxon>Lysobacteraceae</taxon>
        <taxon>Pseudomarimonas</taxon>
    </lineage>
</organism>
<feature type="domain" description="Sodium/calcium exchanger membrane region" evidence="6">
    <location>
        <begin position="172"/>
        <end position="311"/>
    </location>
</feature>
<proteinExistence type="predicted"/>
<feature type="domain" description="Sodium/calcium exchanger membrane region" evidence="6">
    <location>
        <begin position="4"/>
        <end position="143"/>
    </location>
</feature>
<feature type="transmembrane region" description="Helical" evidence="5">
    <location>
        <begin position="30"/>
        <end position="49"/>
    </location>
</feature>
<feature type="transmembrane region" description="Helical" evidence="5">
    <location>
        <begin position="175"/>
        <end position="200"/>
    </location>
</feature>
<dbReference type="InterPro" id="IPR004837">
    <property type="entry name" value="NaCa_Exmemb"/>
</dbReference>
<keyword evidence="2 5" id="KW-0812">Transmembrane</keyword>
<feature type="transmembrane region" description="Helical" evidence="5">
    <location>
        <begin position="206"/>
        <end position="229"/>
    </location>
</feature>